<comment type="caution">
    <text evidence="2">The sequence shown here is derived from an EMBL/GenBank/DDBJ whole genome shotgun (WGS) entry which is preliminary data.</text>
</comment>
<dbReference type="SUPFAM" id="SSF81383">
    <property type="entry name" value="F-box domain"/>
    <property type="match status" value="1"/>
</dbReference>
<name>A0AAD8CAS9_BIOPF</name>
<dbReference type="InterPro" id="IPR036047">
    <property type="entry name" value="F-box-like_dom_sf"/>
</dbReference>
<accession>A0AAD8CAS9</accession>
<dbReference type="Proteomes" id="UP001233172">
    <property type="component" value="Unassembled WGS sequence"/>
</dbReference>
<keyword evidence="3" id="KW-1185">Reference proteome</keyword>
<gene>
    <name evidence="2" type="ORF">Bpfe_001956</name>
</gene>
<reference evidence="2" key="1">
    <citation type="journal article" date="2023" name="PLoS Negl. Trop. Dis.">
        <title>A genome sequence for Biomphalaria pfeifferi, the major vector snail for the human-infecting parasite Schistosoma mansoni.</title>
        <authorList>
            <person name="Bu L."/>
            <person name="Lu L."/>
            <person name="Laidemitt M.R."/>
            <person name="Zhang S.M."/>
            <person name="Mutuku M."/>
            <person name="Mkoji G."/>
            <person name="Steinauer M."/>
            <person name="Loker E.S."/>
        </authorList>
    </citation>
    <scope>NUCLEOTIDE SEQUENCE</scope>
    <source>
        <strain evidence="2">KasaAsao</strain>
    </source>
</reference>
<dbReference type="InterPro" id="IPR001810">
    <property type="entry name" value="F-box_dom"/>
</dbReference>
<protein>
    <submittedName>
        <fullName evidence="2">F-box only protein 39-like isoform X3</fullName>
    </submittedName>
</protein>
<dbReference type="AlphaFoldDB" id="A0AAD8CAS9"/>
<organism evidence="2 3">
    <name type="scientific">Biomphalaria pfeifferi</name>
    <name type="common">Bloodfluke planorb</name>
    <name type="synonym">Freshwater snail</name>
    <dbReference type="NCBI Taxonomy" id="112525"/>
    <lineage>
        <taxon>Eukaryota</taxon>
        <taxon>Metazoa</taxon>
        <taxon>Spiralia</taxon>
        <taxon>Lophotrochozoa</taxon>
        <taxon>Mollusca</taxon>
        <taxon>Gastropoda</taxon>
        <taxon>Heterobranchia</taxon>
        <taxon>Euthyneura</taxon>
        <taxon>Panpulmonata</taxon>
        <taxon>Hygrophila</taxon>
        <taxon>Lymnaeoidea</taxon>
        <taxon>Planorbidae</taxon>
        <taxon>Biomphalaria</taxon>
    </lineage>
</organism>
<sequence length="214" mass="24458">TNKVSDVVAAGGVIRKRPETPLESEEEPASKRIKLSTDDINNFKACGVKHNTTGNWCALPYIVLEMIYSMLPNKDRFNMSLTCRAWGDPMTTSSIWRNLKFKLNGTQDGRTEQFVKNVKPKFLRHLSINCTEAKDAVNRETDSLTYLKALIRHFIDQMTDKLVSLRLANLSRIVDQVAKFSKKNDLIYSLRRFLEIQTRLNILNLSCAGFTLDQ</sequence>
<evidence type="ECO:0000313" key="2">
    <source>
        <dbReference type="EMBL" id="KAK0068993.1"/>
    </source>
</evidence>
<feature type="non-terminal residue" evidence="2">
    <location>
        <position position="214"/>
    </location>
</feature>
<proteinExistence type="predicted"/>
<reference evidence="2" key="2">
    <citation type="submission" date="2023-04" db="EMBL/GenBank/DDBJ databases">
        <authorList>
            <person name="Bu L."/>
            <person name="Lu L."/>
            <person name="Laidemitt M.R."/>
            <person name="Zhang S.M."/>
            <person name="Mutuku M."/>
            <person name="Mkoji G."/>
            <person name="Steinauer M."/>
            <person name="Loker E.S."/>
        </authorList>
    </citation>
    <scope>NUCLEOTIDE SEQUENCE</scope>
    <source>
        <strain evidence="2">KasaAsao</strain>
        <tissue evidence="2">Whole Snail</tissue>
    </source>
</reference>
<dbReference type="Gene3D" id="1.20.1280.50">
    <property type="match status" value="1"/>
</dbReference>
<dbReference type="EMBL" id="JASAOG010000004">
    <property type="protein sequence ID" value="KAK0068993.1"/>
    <property type="molecule type" value="Genomic_DNA"/>
</dbReference>
<dbReference type="Pfam" id="PF12937">
    <property type="entry name" value="F-box-like"/>
    <property type="match status" value="1"/>
</dbReference>
<dbReference type="PROSITE" id="PS50181">
    <property type="entry name" value="FBOX"/>
    <property type="match status" value="1"/>
</dbReference>
<feature type="domain" description="F-box" evidence="1">
    <location>
        <begin position="53"/>
        <end position="99"/>
    </location>
</feature>
<feature type="non-terminal residue" evidence="2">
    <location>
        <position position="1"/>
    </location>
</feature>
<evidence type="ECO:0000259" key="1">
    <source>
        <dbReference type="PROSITE" id="PS50181"/>
    </source>
</evidence>
<evidence type="ECO:0000313" key="3">
    <source>
        <dbReference type="Proteomes" id="UP001233172"/>
    </source>
</evidence>